<dbReference type="AlphaFoldDB" id="A0AAJ7X3L5"/>
<dbReference type="GO" id="GO:0003983">
    <property type="term" value="F:UTP:glucose-1-phosphate uridylyltransferase activity"/>
    <property type="evidence" value="ECO:0007669"/>
    <property type="project" value="UniProtKB-EC"/>
</dbReference>
<comment type="subunit">
    <text evidence="3">Homooctamer.</text>
</comment>
<dbReference type="RefSeq" id="XP_032820025.1">
    <property type="nucleotide sequence ID" value="XM_032964134.1"/>
</dbReference>
<comment type="catalytic activity">
    <reaction evidence="9">
        <text>alpha-D-glucose 1-phosphate + UTP + H(+) = UDP-alpha-D-glucose + diphosphate</text>
        <dbReference type="Rhea" id="RHEA:19889"/>
        <dbReference type="ChEBI" id="CHEBI:15378"/>
        <dbReference type="ChEBI" id="CHEBI:33019"/>
        <dbReference type="ChEBI" id="CHEBI:46398"/>
        <dbReference type="ChEBI" id="CHEBI:58601"/>
        <dbReference type="ChEBI" id="CHEBI:58885"/>
        <dbReference type="EC" id="2.7.7.9"/>
    </reaction>
    <physiologicalReaction direction="left-to-right" evidence="9">
        <dbReference type="Rhea" id="RHEA:19890"/>
    </physiologicalReaction>
</comment>
<dbReference type="Gene3D" id="2.160.10.10">
    <property type="entry name" value="Hexapeptide repeat proteins"/>
    <property type="match status" value="1"/>
</dbReference>
<evidence type="ECO:0000256" key="9">
    <source>
        <dbReference type="ARBA" id="ARBA00047432"/>
    </source>
</evidence>
<dbReference type="InterPro" id="IPR029044">
    <property type="entry name" value="Nucleotide-diphossugar_trans"/>
</dbReference>
<dbReference type="FunFam" id="2.160.10.10:FF:000001">
    <property type="entry name" value="UTP--glucose-1-phosphate uridylyltransferase"/>
    <property type="match status" value="1"/>
</dbReference>
<evidence type="ECO:0000256" key="8">
    <source>
        <dbReference type="ARBA" id="ARBA00023579"/>
    </source>
</evidence>
<dbReference type="InterPro" id="IPR002618">
    <property type="entry name" value="UDPGP_fam"/>
</dbReference>
<comment type="pathway">
    <text evidence="1">Glycan biosynthesis; glycogen biosynthesis.</text>
</comment>
<protein>
    <recommendedName>
        <fullName evidence="5 10">UTP--glucose-1-phosphate uridylyltransferase</fullName>
        <ecNumber evidence="4 10">2.7.7.9</ecNumber>
    </recommendedName>
</protein>
<dbReference type="Pfam" id="PF01704">
    <property type="entry name" value="UDPGP"/>
    <property type="match status" value="1"/>
</dbReference>
<comment type="function">
    <text evidence="8">UTP--glucose-1-phosphate uridylyltransferase catalyzing the conversion of glucose-1-phosphate into UDP-glucose, a crucial precursor for the production of glycogen.</text>
</comment>
<dbReference type="GeneID" id="116947883"/>
<dbReference type="GO" id="GO:0006011">
    <property type="term" value="P:UDP-alpha-D-glucose metabolic process"/>
    <property type="evidence" value="ECO:0007669"/>
    <property type="project" value="UniProtKB-UniRule"/>
</dbReference>
<dbReference type="Gene3D" id="3.90.550.10">
    <property type="entry name" value="Spore Coat Polysaccharide Biosynthesis Protein SpsA, Chain A"/>
    <property type="match status" value="1"/>
</dbReference>
<evidence type="ECO:0000256" key="4">
    <source>
        <dbReference type="ARBA" id="ARBA00012415"/>
    </source>
</evidence>
<dbReference type="EC" id="2.7.7.9" evidence="4 10"/>
<evidence type="ECO:0000256" key="11">
    <source>
        <dbReference type="PIRSR" id="PIRSR000806-1"/>
    </source>
</evidence>
<evidence type="ECO:0000256" key="3">
    <source>
        <dbReference type="ARBA" id="ARBA00011823"/>
    </source>
</evidence>
<keyword evidence="6 10" id="KW-0808">Transferase</keyword>
<dbReference type="KEGG" id="pmrn:116947883"/>
<comment type="similarity">
    <text evidence="2 10">Belongs to the UDPGP type 1 family.</text>
</comment>
<keyword evidence="7 10" id="KW-0548">Nucleotidyltransferase</keyword>
<gene>
    <name evidence="13" type="primary">LOC116947883</name>
</gene>
<dbReference type="PANTHER" id="PTHR43511">
    <property type="match status" value="1"/>
</dbReference>
<dbReference type="InterPro" id="IPR016267">
    <property type="entry name" value="UDPGP_trans"/>
</dbReference>
<organism evidence="12 13">
    <name type="scientific">Petromyzon marinus</name>
    <name type="common">Sea lamprey</name>
    <dbReference type="NCBI Taxonomy" id="7757"/>
    <lineage>
        <taxon>Eukaryota</taxon>
        <taxon>Metazoa</taxon>
        <taxon>Chordata</taxon>
        <taxon>Craniata</taxon>
        <taxon>Vertebrata</taxon>
        <taxon>Cyclostomata</taxon>
        <taxon>Hyperoartia</taxon>
        <taxon>Petromyzontiformes</taxon>
        <taxon>Petromyzontidae</taxon>
        <taxon>Petromyzon</taxon>
    </lineage>
</organism>
<evidence type="ECO:0000256" key="2">
    <source>
        <dbReference type="ARBA" id="ARBA00010401"/>
    </source>
</evidence>
<feature type="binding site" evidence="11">
    <location>
        <position position="237"/>
    </location>
    <ligand>
        <name>substrate</name>
    </ligand>
</feature>
<evidence type="ECO:0000313" key="13">
    <source>
        <dbReference type="RefSeq" id="XP_032820025.1"/>
    </source>
</evidence>
<accession>A0AAJ7X3L5</accession>
<dbReference type="SUPFAM" id="SSF53448">
    <property type="entry name" value="Nucleotide-diphospho-sugar transferases"/>
    <property type="match status" value="1"/>
</dbReference>
<evidence type="ECO:0000256" key="5">
    <source>
        <dbReference type="ARBA" id="ARBA00019048"/>
    </source>
</evidence>
<name>A0AAJ7X3L5_PETMA</name>
<evidence type="ECO:0000256" key="1">
    <source>
        <dbReference type="ARBA" id="ARBA00004964"/>
    </source>
</evidence>
<keyword evidence="12" id="KW-1185">Reference proteome</keyword>
<sequence length="523" mass="58937">MMMEPLTNGLKAAARRLPFPHRSALDTMGDEMGVERQRDLEAAMDTELRALVQVSAPQEREAMQRDMEDFKMVFQKFLENRPSLDWEKIQKLPEGAVEPYEDLRARALPSDVAALLNRLVVVKLNGASGSHMGFQGPHSLLGVRDESTFLDLAIEQIEHLNEAYDCDIPLVLMNSFLTNEEILKILQKYSHRRVKIKTFMQSRYPRVHKETLLPAASADGDEEQLQARHDGWYLPGHGDFYESFHRSGLLDGFLQQGKEVMFISNMDNLGASVDLHILHHLLEPLAGRSRCEFVMEVTDKTRADMEGGTLIHYEDKLRLLEIAQVPSANIDEFRSVSKFKIFNTNNLWISLEACKRLQESGRIDMEVIANQRMLSNGLSVIQLERAVGAAMKCFDNALGINVPRSRFLPVKKTADLLLVQSNLYTLRGGAVRLSERREFPTVPLVKLGDEFTKVQDFLRRFASIPDILELDHLTVSGNVTFGKNVVLKGTVIIIANHGDKIAIPSGSILENKIISGNLSVLDH</sequence>
<dbReference type="Proteomes" id="UP001318040">
    <property type="component" value="Chromosome 31"/>
</dbReference>
<proteinExistence type="inferred from homology"/>
<reference evidence="13" key="1">
    <citation type="submission" date="2025-08" db="UniProtKB">
        <authorList>
            <consortium name="RefSeq"/>
        </authorList>
    </citation>
    <scope>IDENTIFICATION</scope>
    <source>
        <tissue evidence="13">Sperm</tissue>
    </source>
</reference>
<evidence type="ECO:0000256" key="6">
    <source>
        <dbReference type="ARBA" id="ARBA00022679"/>
    </source>
</evidence>
<evidence type="ECO:0000256" key="10">
    <source>
        <dbReference type="PIRNR" id="PIRNR000806"/>
    </source>
</evidence>
<dbReference type="CDD" id="cd00897">
    <property type="entry name" value="UGPase_euk"/>
    <property type="match status" value="1"/>
</dbReference>
<dbReference type="PIRSF" id="PIRSF000806">
    <property type="entry name" value="UDPGP"/>
    <property type="match status" value="1"/>
</dbReference>
<dbReference type="FunFam" id="3.90.550.10:FF:000002">
    <property type="entry name" value="UTP--glucose-1-phosphate uridylyltransferase"/>
    <property type="match status" value="1"/>
</dbReference>
<evidence type="ECO:0000313" key="12">
    <source>
        <dbReference type="Proteomes" id="UP001318040"/>
    </source>
</evidence>
<evidence type="ECO:0000256" key="7">
    <source>
        <dbReference type="ARBA" id="ARBA00022695"/>
    </source>
</evidence>